<proteinExistence type="predicted"/>
<evidence type="ECO:0000313" key="1">
    <source>
        <dbReference type="EMBL" id="EEB22879.1"/>
    </source>
</evidence>
<dbReference type="Proteomes" id="UP000004849">
    <property type="component" value="Unassembled WGS sequence"/>
</dbReference>
<name>B6W515_9BACT</name>
<evidence type="ECO:0000313" key="2">
    <source>
        <dbReference type="Proteomes" id="UP000004849"/>
    </source>
</evidence>
<reference evidence="1 2" key="2">
    <citation type="submission" date="2008-10" db="EMBL/GenBank/DDBJ databases">
        <authorList>
            <person name="Fulton L."/>
            <person name="Clifton S."/>
            <person name="Fulton B."/>
            <person name="Xu J."/>
            <person name="Minx P."/>
            <person name="Pepin K.H."/>
            <person name="Johnson M."/>
            <person name="Thiruvilangam P."/>
            <person name="Bhonagiri V."/>
            <person name="Nash W.E."/>
            <person name="Mardis E.R."/>
            <person name="Wilson R.K."/>
        </authorList>
    </citation>
    <scope>NUCLEOTIDE SEQUENCE [LARGE SCALE GENOMIC DNA]</scope>
    <source>
        <strain evidence="1 2">DSM 17855</strain>
    </source>
</reference>
<accession>B6W515</accession>
<gene>
    <name evidence="1" type="ORF">BACDOR_04666</name>
</gene>
<protein>
    <submittedName>
        <fullName evidence="1">Uncharacterized protein</fullName>
    </submittedName>
</protein>
<dbReference type="AlphaFoldDB" id="B6W515"/>
<dbReference type="HOGENOM" id="CLU_3212309_0_0_10"/>
<sequence length="44" mass="5027">MTIIPLSEARFHPFTLQIKGYFFIPASCFRGGDDLCHHLSSRCI</sequence>
<dbReference type="EMBL" id="ABWZ01000083">
    <property type="protein sequence ID" value="EEB22879.1"/>
    <property type="molecule type" value="Genomic_DNA"/>
</dbReference>
<organism evidence="1 2">
    <name type="scientific">Phocaeicola dorei DSM 17855</name>
    <dbReference type="NCBI Taxonomy" id="483217"/>
    <lineage>
        <taxon>Bacteria</taxon>
        <taxon>Pseudomonadati</taxon>
        <taxon>Bacteroidota</taxon>
        <taxon>Bacteroidia</taxon>
        <taxon>Bacteroidales</taxon>
        <taxon>Bacteroidaceae</taxon>
        <taxon>Phocaeicola</taxon>
    </lineage>
</organism>
<reference evidence="1 2" key="1">
    <citation type="submission" date="2008-10" db="EMBL/GenBank/DDBJ databases">
        <title>Draft genome sequence of Bacteroides dorei (DSM 17855).</title>
        <authorList>
            <person name="Sudarsanam P."/>
            <person name="Ley R."/>
            <person name="Guruge J."/>
            <person name="Turnbaugh P.J."/>
            <person name="Mahowald M."/>
            <person name="Liep D."/>
            <person name="Gordon J."/>
        </authorList>
    </citation>
    <scope>NUCLEOTIDE SEQUENCE [LARGE SCALE GENOMIC DNA]</scope>
    <source>
        <strain evidence="1 2">DSM 17855</strain>
    </source>
</reference>